<dbReference type="PANTHER" id="PTHR43318:SF1">
    <property type="entry name" value="POLYSACCHARIDE BIOSYNTHESIS PROTEIN EPSC-RELATED"/>
    <property type="match status" value="1"/>
</dbReference>
<dbReference type="InterPro" id="IPR051203">
    <property type="entry name" value="Polysaccharide_Synthase-Rel"/>
</dbReference>
<dbReference type="OrthoDB" id="9803111at2"/>
<feature type="transmembrane region" description="Helical" evidence="2">
    <location>
        <begin position="43"/>
        <end position="65"/>
    </location>
</feature>
<evidence type="ECO:0000256" key="1">
    <source>
        <dbReference type="ARBA" id="ARBA00007430"/>
    </source>
</evidence>
<dbReference type="Proteomes" id="UP000244924">
    <property type="component" value="Unassembled WGS sequence"/>
</dbReference>
<protein>
    <submittedName>
        <fullName evidence="4">UDP-N-acetyl-alpha-D-glucosamine C6 dehydratase</fullName>
        <ecNumber evidence="4">4.2.1.135</ecNumber>
    </submittedName>
</protein>
<keyword evidence="2" id="KW-0472">Membrane</keyword>
<feature type="transmembrane region" description="Helical" evidence="2">
    <location>
        <begin position="113"/>
        <end position="138"/>
    </location>
</feature>
<dbReference type="EC" id="4.2.1.135" evidence="4"/>
<feature type="transmembrane region" description="Helical" evidence="2">
    <location>
        <begin position="15"/>
        <end position="37"/>
    </location>
</feature>
<evidence type="ECO:0000259" key="3">
    <source>
        <dbReference type="Pfam" id="PF02719"/>
    </source>
</evidence>
<keyword evidence="2" id="KW-0812">Transmembrane</keyword>
<evidence type="ECO:0000313" key="4">
    <source>
        <dbReference type="EMBL" id="SPH16876.1"/>
    </source>
</evidence>
<name>A0A2R8B2M1_9RHOB</name>
<dbReference type="GO" id="GO:0016829">
    <property type="term" value="F:lyase activity"/>
    <property type="evidence" value="ECO:0007669"/>
    <property type="project" value="UniProtKB-KW"/>
</dbReference>
<dbReference type="InterPro" id="IPR029063">
    <property type="entry name" value="SAM-dependent_MTases_sf"/>
</dbReference>
<keyword evidence="2" id="KW-1133">Transmembrane helix</keyword>
<dbReference type="Pfam" id="PF02719">
    <property type="entry name" value="Polysacc_synt_2"/>
    <property type="match status" value="1"/>
</dbReference>
<comment type="similarity">
    <text evidence="1">Belongs to the polysaccharide synthase family.</text>
</comment>
<dbReference type="RefSeq" id="WP_108851371.1">
    <property type="nucleotide sequence ID" value="NZ_OMOQ01000001.1"/>
</dbReference>
<dbReference type="CDD" id="cd05237">
    <property type="entry name" value="UDP_invert_4-6DH_SDR_e"/>
    <property type="match status" value="1"/>
</dbReference>
<dbReference type="AlphaFoldDB" id="A0A2R8B2M1"/>
<dbReference type="InterPro" id="IPR036291">
    <property type="entry name" value="NAD(P)-bd_dom_sf"/>
</dbReference>
<feature type="transmembrane region" description="Helical" evidence="2">
    <location>
        <begin position="86"/>
        <end position="107"/>
    </location>
</feature>
<keyword evidence="4" id="KW-0456">Lyase</keyword>
<feature type="domain" description="Polysaccharide biosynthesis protein CapD-like" evidence="3">
    <location>
        <begin position="284"/>
        <end position="574"/>
    </location>
</feature>
<keyword evidence="5" id="KW-1185">Reference proteome</keyword>
<dbReference type="SUPFAM" id="SSF53335">
    <property type="entry name" value="S-adenosyl-L-methionine-dependent methyltransferases"/>
    <property type="match status" value="1"/>
</dbReference>
<evidence type="ECO:0000313" key="5">
    <source>
        <dbReference type="Proteomes" id="UP000244924"/>
    </source>
</evidence>
<evidence type="ECO:0000256" key="2">
    <source>
        <dbReference type="SAM" id="Phobius"/>
    </source>
</evidence>
<dbReference type="PANTHER" id="PTHR43318">
    <property type="entry name" value="UDP-N-ACETYLGLUCOSAMINE 4,6-DEHYDRATASE"/>
    <property type="match status" value="1"/>
</dbReference>
<gene>
    <name evidence="4" type="primary">pglF_1</name>
    <name evidence="4" type="ORF">DEA8626_00390</name>
</gene>
<dbReference type="SUPFAM" id="SSF51735">
    <property type="entry name" value="NAD(P)-binding Rossmann-fold domains"/>
    <property type="match status" value="1"/>
</dbReference>
<organism evidence="4 5">
    <name type="scientific">Albidovulum aquaemixtae</name>
    <dbReference type="NCBI Taxonomy" id="1542388"/>
    <lineage>
        <taxon>Bacteria</taxon>
        <taxon>Pseudomonadati</taxon>
        <taxon>Pseudomonadota</taxon>
        <taxon>Alphaproteobacteria</taxon>
        <taxon>Rhodobacterales</taxon>
        <taxon>Paracoccaceae</taxon>
        <taxon>Albidovulum</taxon>
    </lineage>
</organism>
<reference evidence="4 5" key="1">
    <citation type="submission" date="2018-03" db="EMBL/GenBank/DDBJ databases">
        <authorList>
            <person name="Keele B.F."/>
        </authorList>
    </citation>
    <scope>NUCLEOTIDE SEQUENCE [LARGE SCALE GENOMIC DNA]</scope>
    <source>
        <strain evidence="4 5">CECT 8626</strain>
    </source>
</reference>
<accession>A0A2R8B2M1</accession>
<dbReference type="EMBL" id="OMOQ01000001">
    <property type="protein sequence ID" value="SPH16876.1"/>
    <property type="molecule type" value="Genomic_DNA"/>
</dbReference>
<sequence length="637" mass="68010">MVKLVLSMTRAQKRLVLLFFDIGFVPVAFLAASVIQYSTITPIRFVTANWPLVPLLMVASFALSFPLRTAEVRLKYYDMAAAQKTALFAAILGAISAALATIGALGAPAGFHVIFGLVFFALCAGSRICLLHLLLAIYRQSAEISRVLIYGAGRTGMALAAALRSRTDILPIAFVDDNATLRGLIVAGLPVYSGAHVERILAHHRIDRVILAMPSLSIHKQNLLSSRMAKLGLEVQTMPAFAQLIGEDNMVDKLMPAGPSALLSRAGLHDEINCGCDAYRDANVMITGAGGSIGLELCRQVIACRPARVVLFELSEVALYNAEMEMRLLTEGLDIRIVPVLGSVGDGPLVERVLTDHRIDVVLHAAAYKHVPLVEANARAGIANNALATAALAQKVRACGVGRFVLVSSDKAVRPASVMGATKRIAELVVQGQAAQSTSTVFSIVRFGNVLGSSGSVIPLFQEQIAAGGPVTLTDEAVTRYFMTIQEAARLVLIAGSLAEGGEVFVLDMGAPLAIRELARRLIEMSGYTVRDAANPDGDIEIVITGLRPGEKLHEELMVSKGAKMTAHPKIISVREAHLSELELAALLRDLRDAVENCDEIALTATLRRWIAEYELGAPIAVSPAQQQGGRNIVAGE</sequence>
<proteinExistence type="inferred from homology"/>
<dbReference type="InterPro" id="IPR003869">
    <property type="entry name" value="Polysac_CapD-like"/>
</dbReference>
<dbReference type="Gene3D" id="3.40.50.720">
    <property type="entry name" value="NAD(P)-binding Rossmann-like Domain"/>
    <property type="match status" value="2"/>
</dbReference>